<evidence type="ECO:0000313" key="1">
    <source>
        <dbReference type="EMBL" id="QLQ78571.1"/>
    </source>
</evidence>
<dbReference type="OrthoDB" id="4052953at2759"/>
<evidence type="ECO:0000313" key="2">
    <source>
        <dbReference type="Proteomes" id="UP000510647"/>
    </source>
</evidence>
<dbReference type="EMBL" id="CP059267">
    <property type="protein sequence ID" value="QLQ78571.1"/>
    <property type="molecule type" value="Genomic_DNA"/>
</dbReference>
<proteinExistence type="predicted"/>
<sequence length="69" mass="7420">MIAQATKVAAARAAVTATSRIIPSAIVAPVFKYSPGNSFSTFKEYRENAKTYGPLSASLAARRHLAHKR</sequence>
<accession>A0A7H9HMZ7</accession>
<keyword evidence="2" id="KW-1185">Reference proteome</keyword>
<dbReference type="AlphaFoldDB" id="A0A7H9HMZ7"/>
<organism evidence="1 2">
    <name type="scientific">Torulaspora globosa</name>
    <dbReference type="NCBI Taxonomy" id="48254"/>
    <lineage>
        <taxon>Eukaryota</taxon>
        <taxon>Fungi</taxon>
        <taxon>Dikarya</taxon>
        <taxon>Ascomycota</taxon>
        <taxon>Saccharomycotina</taxon>
        <taxon>Saccharomycetes</taxon>
        <taxon>Saccharomycetales</taxon>
        <taxon>Saccharomycetaceae</taxon>
        <taxon>Torulaspora</taxon>
    </lineage>
</organism>
<protein>
    <submittedName>
        <fullName evidence="1">Uncharacterized protein</fullName>
    </submittedName>
</protein>
<reference evidence="1 2" key="1">
    <citation type="submission" date="2020-06" db="EMBL/GenBank/DDBJ databases">
        <title>The yeast mating-type switching endonuclease HO is a domesticated member of an unorthodox homing genetic element family.</title>
        <authorList>
            <person name="Coughlan A.Y."/>
            <person name="Lombardi L."/>
            <person name="Braun-Galleani S."/>
            <person name="Martos A.R."/>
            <person name="Galeote V."/>
            <person name="Bigey F."/>
            <person name="Dequin S."/>
            <person name="Byrne K.P."/>
            <person name="Wolfe K.H."/>
        </authorList>
    </citation>
    <scope>NUCLEOTIDE SEQUENCE [LARGE SCALE GENOMIC DNA]</scope>
    <source>
        <strain evidence="1 2">CBS2947</strain>
    </source>
</reference>
<gene>
    <name evidence="1" type="ORF">HG537_0A08180</name>
</gene>
<name>A0A7H9HMZ7_9SACH</name>
<dbReference type="Proteomes" id="UP000510647">
    <property type="component" value="Chromosome 1"/>
</dbReference>